<name>A0ABM0GQC4_SACKO</name>
<evidence type="ECO:0000313" key="3">
    <source>
        <dbReference type="RefSeq" id="XP_002734994.2"/>
    </source>
</evidence>
<reference evidence="3" key="1">
    <citation type="submission" date="2025-08" db="UniProtKB">
        <authorList>
            <consortium name="RefSeq"/>
        </authorList>
    </citation>
    <scope>IDENTIFICATION</scope>
    <source>
        <tissue evidence="3">Testes</tissue>
    </source>
</reference>
<accession>A0ABM0GQC4</accession>
<dbReference type="GeneID" id="100370804"/>
<protein>
    <submittedName>
        <fullName evidence="3">Uncharacterized protein LOC100370804</fullName>
    </submittedName>
</protein>
<dbReference type="PROSITE" id="PS00018">
    <property type="entry name" value="EF_HAND_1"/>
    <property type="match status" value="1"/>
</dbReference>
<evidence type="ECO:0000256" key="1">
    <source>
        <dbReference type="SAM" id="SignalP"/>
    </source>
</evidence>
<dbReference type="RefSeq" id="XP_002734994.2">
    <property type="nucleotide sequence ID" value="XM_002734948.2"/>
</dbReference>
<feature type="chain" id="PRO_5046175649" evidence="1">
    <location>
        <begin position="24"/>
        <end position="129"/>
    </location>
</feature>
<keyword evidence="1" id="KW-0732">Signal</keyword>
<sequence>MRTTIMLIFSAVLVAVLFTHTSAQPQCCRGVGCKIPPNCKCPFQSIICDNPTKNVLTAGKRNYLPISKSNELSTYQRPVSDAKTNVVTSDDIVNLIRSSPSLIRKIVKAIDLNGDDMISKAELQSLVYD</sequence>
<gene>
    <name evidence="3" type="primary">LOC100370804</name>
</gene>
<keyword evidence="2" id="KW-1185">Reference proteome</keyword>
<proteinExistence type="predicted"/>
<feature type="signal peptide" evidence="1">
    <location>
        <begin position="1"/>
        <end position="23"/>
    </location>
</feature>
<evidence type="ECO:0000313" key="2">
    <source>
        <dbReference type="Proteomes" id="UP000694865"/>
    </source>
</evidence>
<dbReference type="InterPro" id="IPR018247">
    <property type="entry name" value="EF_Hand_1_Ca_BS"/>
</dbReference>
<organism evidence="2 3">
    <name type="scientific">Saccoglossus kowalevskii</name>
    <name type="common">Acorn worm</name>
    <dbReference type="NCBI Taxonomy" id="10224"/>
    <lineage>
        <taxon>Eukaryota</taxon>
        <taxon>Metazoa</taxon>
        <taxon>Hemichordata</taxon>
        <taxon>Enteropneusta</taxon>
        <taxon>Harrimaniidae</taxon>
        <taxon>Saccoglossus</taxon>
    </lineage>
</organism>
<dbReference type="Proteomes" id="UP000694865">
    <property type="component" value="Unplaced"/>
</dbReference>